<protein>
    <submittedName>
        <fullName evidence="1">Uncharacterized protein</fullName>
    </submittedName>
</protein>
<dbReference type="PATRIC" id="fig|1598.90.peg.509"/>
<evidence type="ECO:0000313" key="2">
    <source>
        <dbReference type="Proteomes" id="UP000027731"/>
    </source>
</evidence>
<proteinExistence type="predicted"/>
<dbReference type="EMBL" id="JOSX01000010">
    <property type="protein sequence ID" value="KEK16100.1"/>
    <property type="molecule type" value="Genomic_DNA"/>
</dbReference>
<comment type="caution">
    <text evidence="1">The sequence shown here is derived from an EMBL/GenBank/DDBJ whole genome shotgun (WGS) entry which is preliminary data.</text>
</comment>
<reference evidence="1 2" key="1">
    <citation type="submission" date="2014-06" db="EMBL/GenBank/DDBJ databases">
        <title>Genetic determinant of reutericyclin biosynthesis of Lactobacillus reuteri.</title>
        <authorList>
            <person name="Lin X."/>
            <person name="Duar R."/>
            <person name="Walter J."/>
            <person name="Gaenzle M."/>
        </authorList>
    </citation>
    <scope>NUCLEOTIDE SEQUENCE [LARGE SCALE GENOMIC DNA]</scope>
    <source>
        <strain evidence="1 2">LTH2584</strain>
    </source>
</reference>
<sequence>MKTKDIYVVIHASGWYSDYAEYVVGVTDSYELALSYADKEAEATNNDERYWFDHDTIRIRRYQLNRCNRYLSEAEKVVGNIEMYRNEFEYDETIYEGSATQDKFVKVKKDAA</sequence>
<dbReference type="RefSeq" id="WP_035168373.1">
    <property type="nucleotide sequence ID" value="NZ_JBNPKD010000001.1"/>
</dbReference>
<name>A0A073JQS5_LIMRT</name>
<gene>
    <name evidence="1" type="ORF">LR3_08525</name>
</gene>
<accession>A0A073JQS5</accession>
<dbReference type="Proteomes" id="UP000027731">
    <property type="component" value="Unassembled WGS sequence"/>
</dbReference>
<dbReference type="AlphaFoldDB" id="A0A073JQS5"/>
<organism evidence="1 2">
    <name type="scientific">Limosilactobacillus reuteri</name>
    <name type="common">Lactobacillus reuteri</name>
    <dbReference type="NCBI Taxonomy" id="1598"/>
    <lineage>
        <taxon>Bacteria</taxon>
        <taxon>Bacillati</taxon>
        <taxon>Bacillota</taxon>
        <taxon>Bacilli</taxon>
        <taxon>Lactobacillales</taxon>
        <taxon>Lactobacillaceae</taxon>
        <taxon>Limosilactobacillus</taxon>
    </lineage>
</organism>
<evidence type="ECO:0000313" key="1">
    <source>
        <dbReference type="EMBL" id="KEK16100.1"/>
    </source>
</evidence>